<dbReference type="Gene3D" id="3.40.50.10470">
    <property type="entry name" value="Translation initiation factor eif-2b, domain 2"/>
    <property type="match status" value="1"/>
</dbReference>
<dbReference type="InterPro" id="IPR037171">
    <property type="entry name" value="NagB/RpiA_transferase-like"/>
</dbReference>
<dbReference type="InterPro" id="IPR000649">
    <property type="entry name" value="IF-2B-related"/>
</dbReference>
<dbReference type="Proteomes" id="UP000236370">
    <property type="component" value="Unassembled WGS sequence"/>
</dbReference>
<evidence type="ECO:0000256" key="8">
    <source>
        <dbReference type="ARBA" id="ARBA00044228"/>
    </source>
</evidence>
<feature type="non-terminal residue" evidence="11">
    <location>
        <position position="1"/>
    </location>
</feature>
<dbReference type="PANTHER" id="PTHR45859:SF1">
    <property type="entry name" value="TRANSLATION INITIATION FACTOR EIF-2B SUBUNIT BETA"/>
    <property type="match status" value="1"/>
</dbReference>
<dbReference type="InterPro" id="IPR051855">
    <property type="entry name" value="eIF2B_beta_subunit"/>
</dbReference>
<evidence type="ECO:0000256" key="6">
    <source>
        <dbReference type="ARBA" id="ARBA00043898"/>
    </source>
</evidence>
<dbReference type="SUPFAM" id="SSF100950">
    <property type="entry name" value="NagB/RpiA/CoA transferase-like"/>
    <property type="match status" value="1"/>
</dbReference>
<evidence type="ECO:0000313" key="12">
    <source>
        <dbReference type="Proteomes" id="UP000236370"/>
    </source>
</evidence>
<evidence type="ECO:0000256" key="4">
    <source>
        <dbReference type="ARBA" id="ARBA00022540"/>
    </source>
</evidence>
<keyword evidence="3" id="KW-0963">Cytoplasm</keyword>
<dbReference type="SMR" id="A0A2J8PJW8"/>
<evidence type="ECO:0000256" key="2">
    <source>
        <dbReference type="ARBA" id="ARBA00007251"/>
    </source>
</evidence>
<evidence type="ECO:0000256" key="1">
    <source>
        <dbReference type="ARBA" id="ARBA00004514"/>
    </source>
</evidence>
<comment type="subcellular location">
    <subcellularLocation>
        <location evidence="1">Cytoplasm</location>
        <location evidence="1">Cytosol</location>
    </subcellularLocation>
</comment>
<evidence type="ECO:0000313" key="11">
    <source>
        <dbReference type="EMBL" id="PNI84311.1"/>
    </source>
</evidence>
<dbReference type="GO" id="GO:0003743">
    <property type="term" value="F:translation initiation factor activity"/>
    <property type="evidence" value="ECO:0007669"/>
    <property type="project" value="UniProtKB-KW"/>
</dbReference>
<gene>
    <name evidence="11" type="ORF">CK820_G0002906</name>
</gene>
<organism evidence="11 12">
    <name type="scientific">Pan troglodytes</name>
    <name type="common">Chimpanzee</name>
    <dbReference type="NCBI Taxonomy" id="9598"/>
    <lineage>
        <taxon>Eukaryota</taxon>
        <taxon>Metazoa</taxon>
        <taxon>Chordata</taxon>
        <taxon>Craniata</taxon>
        <taxon>Vertebrata</taxon>
        <taxon>Euteleostomi</taxon>
        <taxon>Mammalia</taxon>
        <taxon>Eutheria</taxon>
        <taxon>Euarchontoglires</taxon>
        <taxon>Primates</taxon>
        <taxon>Haplorrhini</taxon>
        <taxon>Catarrhini</taxon>
        <taxon>Hominidae</taxon>
        <taxon>Pan</taxon>
    </lineage>
</organism>
<dbReference type="PANTHER" id="PTHR45859">
    <property type="entry name" value="TRANSLATION INITIATION FACTOR EIF-2B SUBUNIT BETA"/>
    <property type="match status" value="1"/>
</dbReference>
<accession>A0A2J8PJW8</accession>
<dbReference type="Pfam" id="PF01008">
    <property type="entry name" value="IF-2B"/>
    <property type="match status" value="1"/>
</dbReference>
<keyword evidence="4" id="KW-0396">Initiation factor</keyword>
<name>A0A2J8PJW8_PANTR</name>
<reference evidence="11 12" key="1">
    <citation type="submission" date="2017-12" db="EMBL/GenBank/DDBJ databases">
        <title>High-resolution comparative analysis of great ape genomes.</title>
        <authorList>
            <person name="Pollen A."/>
            <person name="Hastie A."/>
            <person name="Hormozdiari F."/>
            <person name="Dougherty M."/>
            <person name="Liu R."/>
            <person name="Chaisson M."/>
            <person name="Hoppe E."/>
            <person name="Hill C."/>
            <person name="Pang A."/>
            <person name="Hillier L."/>
            <person name="Baker C."/>
            <person name="Armstrong J."/>
            <person name="Shendure J."/>
            <person name="Paten B."/>
            <person name="Wilson R."/>
            <person name="Chao H."/>
            <person name="Schneider V."/>
            <person name="Ventura M."/>
            <person name="Kronenberg Z."/>
            <person name="Murali S."/>
            <person name="Gordon D."/>
            <person name="Cantsilieris S."/>
            <person name="Munson K."/>
            <person name="Nelson B."/>
            <person name="Raja A."/>
            <person name="Underwood J."/>
            <person name="Diekhans M."/>
            <person name="Fiddes I."/>
            <person name="Haussler D."/>
            <person name="Eichler E."/>
        </authorList>
    </citation>
    <scope>NUCLEOTIDE SEQUENCE [LARGE SCALE GENOMIC DNA]</scope>
    <source>
        <strain evidence="11">Yerkes chimp pedigree #C0471</strain>
    </source>
</reference>
<protein>
    <recommendedName>
        <fullName evidence="7">Translation initiation factor eIF2B subunit beta</fullName>
    </recommendedName>
    <alternativeName>
        <fullName evidence="8">eIF2B GDP-GTP exchange factor subunit beta</fullName>
    </alternativeName>
</protein>
<evidence type="ECO:0000256" key="9">
    <source>
        <dbReference type="ARBA" id="ARBA00046432"/>
    </source>
</evidence>
<evidence type="ECO:0000256" key="3">
    <source>
        <dbReference type="ARBA" id="ARBA00022490"/>
    </source>
</evidence>
<keyword evidence="5" id="KW-0648">Protein biosynthesis</keyword>
<evidence type="ECO:0000256" key="7">
    <source>
        <dbReference type="ARBA" id="ARBA00044122"/>
    </source>
</evidence>
<comment type="caution">
    <text evidence="11">The sequence shown here is derived from an EMBL/GenBank/DDBJ whole genome shotgun (WGS) entry which is preliminary data.</text>
</comment>
<evidence type="ECO:0000256" key="5">
    <source>
        <dbReference type="ARBA" id="ARBA00022917"/>
    </source>
</evidence>
<dbReference type="AlphaFoldDB" id="A0A2J8PJW8"/>
<sequence>ETTVMTDAAIFAVMSRVNKVIIGTKTILANGALRAVTGTHTLALAAKHHSTPLIVCAPMFKLSPQGLSFVT</sequence>
<dbReference type="EMBL" id="NBAG03000214">
    <property type="protein sequence ID" value="PNI84311.1"/>
    <property type="molecule type" value="Genomic_DNA"/>
</dbReference>
<comment type="similarity">
    <text evidence="2 10">Belongs to the eIF-2B alpha/beta/delta subunits family.</text>
</comment>
<evidence type="ECO:0000256" key="10">
    <source>
        <dbReference type="RuleBase" id="RU003814"/>
    </source>
</evidence>
<dbReference type="GO" id="GO:0005829">
    <property type="term" value="C:cytosol"/>
    <property type="evidence" value="ECO:0007669"/>
    <property type="project" value="UniProtKB-SubCell"/>
</dbReference>
<proteinExistence type="inferred from homology"/>
<dbReference type="InterPro" id="IPR042529">
    <property type="entry name" value="IF_2B-like_C"/>
</dbReference>
<comment type="function">
    <text evidence="6">Acts as a component of the translation initiation factor 2B (eIF2B) complex, which catalyzes the exchange of GDP for GTP on eukaryotic initiation factor 2 (eIF2) gamma subunit. Its guanine nucleotide exchange factor activity is repressed when bound to eIF2 complex phosphorylated on the alpha subunit, thereby limiting the amount of methionyl-initiator methionine tRNA available to the ribosome and consequently global translation is repressed.</text>
</comment>
<comment type="subunit">
    <text evidence="9">Component of the translation initiation factor 2B (eIF2B) complex which is a heterodecamer of two sets of five different subunits: alpha, beta, gamma, delta and epsilon. Subunits alpha, beta and delta comprise a regulatory subcomplex and subunits epsilon and gamma comprise a catalytic subcomplex. Within the complex, the hexameric regulatory complex resides at the center, with the two heterodimeric catalytic subcomplexes bound on opposite sides.</text>
</comment>